<evidence type="ECO:0000313" key="2">
    <source>
        <dbReference type="Proteomes" id="UP000034022"/>
    </source>
</evidence>
<evidence type="ECO:0008006" key="3">
    <source>
        <dbReference type="Google" id="ProtNLM"/>
    </source>
</evidence>
<dbReference type="AlphaFoldDB" id="A0A0G0K427"/>
<name>A0A0G0K427_9BACT</name>
<organism evidence="1 2">
    <name type="scientific">Candidatus Falkowbacteria bacterium GW2011_GWE1_38_31</name>
    <dbReference type="NCBI Taxonomy" id="1618638"/>
    <lineage>
        <taxon>Bacteria</taxon>
        <taxon>Candidatus Falkowiibacteriota</taxon>
    </lineage>
</organism>
<accession>A0A0G0K427</accession>
<dbReference type="EMBL" id="LBUU01000006">
    <property type="protein sequence ID" value="KKQ70180.1"/>
    <property type="molecule type" value="Genomic_DNA"/>
</dbReference>
<proteinExistence type="predicted"/>
<sequence>MSTDKNNINNKKGLYRQRFSELAKLGILVFYASDLANLWQIKNQNTLHTTLKRYAKEGTIIRLQKGLYSLLPVNKIDPALLGLKILHRYGYIGGETVLINNGIIFQAVPQITIVSSISKKFSIADHQYYSRQLADKYLYNDVGIINQNGILIASVERAVADLLYFNSKYYFDANNLIDWKKVRDIQKQIGYPEVF</sequence>
<evidence type="ECO:0000313" key="1">
    <source>
        <dbReference type="EMBL" id="KKQ70180.1"/>
    </source>
</evidence>
<reference evidence="1 2" key="1">
    <citation type="journal article" date="2015" name="Nature">
        <title>rRNA introns, odd ribosomes, and small enigmatic genomes across a large radiation of phyla.</title>
        <authorList>
            <person name="Brown C.T."/>
            <person name="Hug L.A."/>
            <person name="Thomas B.C."/>
            <person name="Sharon I."/>
            <person name="Castelle C.J."/>
            <person name="Singh A."/>
            <person name="Wilkins M.J."/>
            <person name="Williams K.H."/>
            <person name="Banfield J.F."/>
        </authorList>
    </citation>
    <scope>NUCLEOTIDE SEQUENCE [LARGE SCALE GENOMIC DNA]</scope>
</reference>
<dbReference type="Proteomes" id="UP000034022">
    <property type="component" value="Unassembled WGS sequence"/>
</dbReference>
<protein>
    <recommendedName>
        <fullName evidence="3">Transcriptional regulator, AbiEi antitoxin, Type IV TA system</fullName>
    </recommendedName>
</protein>
<comment type="caution">
    <text evidence="1">The sequence shown here is derived from an EMBL/GenBank/DDBJ whole genome shotgun (WGS) entry which is preliminary data.</text>
</comment>
<gene>
    <name evidence="1" type="ORF">US91_C0006G0017</name>
</gene>